<organism evidence="2 3">
    <name type="scientific">Herbihabitans rhizosphaerae</name>
    <dbReference type="NCBI Taxonomy" id="1872711"/>
    <lineage>
        <taxon>Bacteria</taxon>
        <taxon>Bacillati</taxon>
        <taxon>Actinomycetota</taxon>
        <taxon>Actinomycetes</taxon>
        <taxon>Pseudonocardiales</taxon>
        <taxon>Pseudonocardiaceae</taxon>
        <taxon>Herbihabitans</taxon>
    </lineage>
</organism>
<dbReference type="AlphaFoldDB" id="A0A4Q7KJ16"/>
<evidence type="ECO:0008006" key="4">
    <source>
        <dbReference type="Google" id="ProtNLM"/>
    </source>
</evidence>
<keyword evidence="1" id="KW-0732">Signal</keyword>
<feature type="chain" id="PRO_5038514910" description="VCBS repeat protein" evidence="1">
    <location>
        <begin position="24"/>
        <end position="223"/>
    </location>
</feature>
<gene>
    <name evidence="2" type="ORF">EV193_107239</name>
</gene>
<dbReference type="Proteomes" id="UP000294257">
    <property type="component" value="Unassembled WGS sequence"/>
</dbReference>
<accession>A0A4Q7KJ16</accession>
<evidence type="ECO:0000313" key="2">
    <source>
        <dbReference type="EMBL" id="RZS36558.1"/>
    </source>
</evidence>
<keyword evidence="3" id="KW-1185">Reference proteome</keyword>
<reference evidence="2 3" key="1">
    <citation type="submission" date="2019-02" db="EMBL/GenBank/DDBJ databases">
        <title>Genomic Encyclopedia of Type Strains, Phase IV (KMG-IV): sequencing the most valuable type-strain genomes for metagenomic binning, comparative biology and taxonomic classification.</title>
        <authorList>
            <person name="Goeker M."/>
        </authorList>
    </citation>
    <scope>NUCLEOTIDE SEQUENCE [LARGE SCALE GENOMIC DNA]</scope>
    <source>
        <strain evidence="2 3">DSM 101727</strain>
    </source>
</reference>
<feature type="signal peptide" evidence="1">
    <location>
        <begin position="1"/>
        <end position="23"/>
    </location>
</feature>
<dbReference type="InterPro" id="IPR028994">
    <property type="entry name" value="Integrin_alpha_N"/>
</dbReference>
<dbReference type="SUPFAM" id="SSF69318">
    <property type="entry name" value="Integrin alpha N-terminal domain"/>
    <property type="match status" value="1"/>
</dbReference>
<protein>
    <recommendedName>
        <fullName evidence="4">VCBS repeat protein</fullName>
    </recommendedName>
</protein>
<evidence type="ECO:0000313" key="3">
    <source>
        <dbReference type="Proteomes" id="UP000294257"/>
    </source>
</evidence>
<name>A0A4Q7KJ16_9PSEU</name>
<dbReference type="RefSeq" id="WP_130346030.1">
    <property type="nucleotide sequence ID" value="NZ_SGWQ01000007.1"/>
</dbReference>
<sequence length="223" mass="22897">MPHKGIRIAAAGAVVAVAGTALATVAASGTASAQEPGYESTTVYADVDGDGKPNAVTVNEVSPNRQALIFAFAEDALDVSFEADTAPPLQPPRVVDVDADGRDEVVVAKVVGANTLTFTVWKFDQVRGIVPLTTNAGGPFDVFEGGGIAAVSGYTCATDHDGRQFVTVNAHLVGPPSGNPRYDGERTSYKVTGNSVTVQSVTPIRQAGRDDPLLVADPATCAS</sequence>
<proteinExistence type="predicted"/>
<dbReference type="EMBL" id="SGWQ01000007">
    <property type="protein sequence ID" value="RZS36558.1"/>
    <property type="molecule type" value="Genomic_DNA"/>
</dbReference>
<dbReference type="OrthoDB" id="3678781at2"/>
<comment type="caution">
    <text evidence="2">The sequence shown here is derived from an EMBL/GenBank/DDBJ whole genome shotgun (WGS) entry which is preliminary data.</text>
</comment>
<evidence type="ECO:0000256" key="1">
    <source>
        <dbReference type="SAM" id="SignalP"/>
    </source>
</evidence>